<evidence type="ECO:0000313" key="1">
    <source>
        <dbReference type="EMBL" id="KAJ5138588.1"/>
    </source>
</evidence>
<name>A0A9W9H4T2_9EURO</name>
<proteinExistence type="predicted"/>
<accession>A0A9W9H4T2</accession>
<dbReference type="OrthoDB" id="10405753at2759"/>
<evidence type="ECO:0000313" key="2">
    <source>
        <dbReference type="Proteomes" id="UP001149079"/>
    </source>
</evidence>
<sequence>MFRNTALKATNSGMLRGATSSACRRSFHLTTSARSASKRSGFSVAARRPLAVVDRAFNGARSYAAAADSPAQGVVSNTS</sequence>
<dbReference type="AlphaFoldDB" id="A0A9W9H4T2"/>
<gene>
    <name evidence="1" type="ORF">N7515_003436</name>
</gene>
<dbReference type="EMBL" id="JAPQKL010000003">
    <property type="protein sequence ID" value="KAJ5138588.1"/>
    <property type="molecule type" value="Genomic_DNA"/>
</dbReference>
<reference evidence="1" key="2">
    <citation type="journal article" date="2023" name="IMA Fungus">
        <title>Comparative genomic study of the Penicillium genus elucidates a diverse pangenome and 15 lateral gene transfer events.</title>
        <authorList>
            <person name="Petersen C."/>
            <person name="Sorensen T."/>
            <person name="Nielsen M.R."/>
            <person name="Sondergaard T.E."/>
            <person name="Sorensen J.L."/>
            <person name="Fitzpatrick D.A."/>
            <person name="Frisvad J.C."/>
            <person name="Nielsen K.L."/>
        </authorList>
    </citation>
    <scope>NUCLEOTIDE SEQUENCE</scope>
    <source>
        <strain evidence="1">IBT 22155</strain>
    </source>
</reference>
<dbReference type="RefSeq" id="XP_056523237.1">
    <property type="nucleotide sequence ID" value="XM_056664180.1"/>
</dbReference>
<dbReference type="GeneID" id="81403350"/>
<organism evidence="1 2">
    <name type="scientific">Penicillium bovifimosum</name>
    <dbReference type="NCBI Taxonomy" id="126998"/>
    <lineage>
        <taxon>Eukaryota</taxon>
        <taxon>Fungi</taxon>
        <taxon>Dikarya</taxon>
        <taxon>Ascomycota</taxon>
        <taxon>Pezizomycotina</taxon>
        <taxon>Eurotiomycetes</taxon>
        <taxon>Eurotiomycetidae</taxon>
        <taxon>Eurotiales</taxon>
        <taxon>Aspergillaceae</taxon>
        <taxon>Penicillium</taxon>
    </lineage>
</organism>
<reference evidence="1" key="1">
    <citation type="submission" date="2022-11" db="EMBL/GenBank/DDBJ databases">
        <authorList>
            <person name="Petersen C."/>
        </authorList>
    </citation>
    <scope>NUCLEOTIDE SEQUENCE</scope>
    <source>
        <strain evidence="1">IBT 22155</strain>
    </source>
</reference>
<protein>
    <submittedName>
        <fullName evidence="1">Uncharacterized protein</fullName>
    </submittedName>
</protein>
<dbReference type="Proteomes" id="UP001149079">
    <property type="component" value="Unassembled WGS sequence"/>
</dbReference>
<keyword evidence="2" id="KW-1185">Reference proteome</keyword>
<comment type="caution">
    <text evidence="1">The sequence shown here is derived from an EMBL/GenBank/DDBJ whole genome shotgun (WGS) entry which is preliminary data.</text>
</comment>